<feature type="region of interest" description="Disordered" evidence="1">
    <location>
        <begin position="278"/>
        <end position="350"/>
    </location>
</feature>
<evidence type="ECO:0000313" key="3">
    <source>
        <dbReference type="Proteomes" id="UP000054279"/>
    </source>
</evidence>
<sequence>MEIEARVAADSSAADARVLQLLELKSKGIEVPKDLEKRIHAEWDLVQATYKEQLNDLTGRMDNIQKCTAWTKNGLLRQNPEVPPAAMQGTKRKGDNEGDHAEGSKKKKKKKVAEAEDEELQCASLESGEDGSGEEVEEGSKQVKNARSPPWLPWQDRFLAAEVLKHQPFLATRRDTQQAWKNLAQELENDSKKKGTAICRTGPACSARFKKILAAHKQDETCSLQKTGTNEEVDEHVQVMTDLVALIDGHMTAKEHVSMGVKAKASKEQKAALELRDAAMKGMRPRNTLSDIAQLDGATTREKQSQRKRKRAQTANSAESDKENSVPSVAKRSRNQITLASVLQQREEEDTKRLEEACARDERRHEQLVNGFERLTQGLATLTDTIQYLMRRDSEANAQQTEVLKILSTVLQQKNN</sequence>
<reference evidence="2 3" key="1">
    <citation type="submission" date="2014-06" db="EMBL/GenBank/DDBJ databases">
        <title>Evolutionary Origins and Diversification of the Mycorrhizal Mutualists.</title>
        <authorList>
            <consortium name="DOE Joint Genome Institute"/>
            <consortium name="Mycorrhizal Genomics Consortium"/>
            <person name="Kohler A."/>
            <person name="Kuo A."/>
            <person name="Nagy L.G."/>
            <person name="Floudas D."/>
            <person name="Copeland A."/>
            <person name="Barry K.W."/>
            <person name="Cichocki N."/>
            <person name="Veneault-Fourrey C."/>
            <person name="LaButti K."/>
            <person name="Lindquist E.A."/>
            <person name="Lipzen A."/>
            <person name="Lundell T."/>
            <person name="Morin E."/>
            <person name="Murat C."/>
            <person name="Riley R."/>
            <person name="Ohm R."/>
            <person name="Sun H."/>
            <person name="Tunlid A."/>
            <person name="Henrissat B."/>
            <person name="Grigoriev I.V."/>
            <person name="Hibbett D.S."/>
            <person name="Martin F."/>
        </authorList>
    </citation>
    <scope>NUCLEOTIDE SEQUENCE [LARGE SCALE GENOMIC DNA]</scope>
    <source>
        <strain evidence="2 3">SS14</strain>
    </source>
</reference>
<name>A0A0C9VV33_SPHS4</name>
<dbReference type="EMBL" id="KN837105">
    <property type="protein sequence ID" value="KIJ46914.1"/>
    <property type="molecule type" value="Genomic_DNA"/>
</dbReference>
<accession>A0A0C9VV33</accession>
<dbReference type="HOGENOM" id="CLU_054814_0_0_1"/>
<dbReference type="OrthoDB" id="3265199at2759"/>
<feature type="compositionally biased region" description="Polar residues" evidence="1">
    <location>
        <begin position="335"/>
        <end position="344"/>
    </location>
</feature>
<keyword evidence="3" id="KW-1185">Reference proteome</keyword>
<organism evidence="2 3">
    <name type="scientific">Sphaerobolus stellatus (strain SS14)</name>
    <dbReference type="NCBI Taxonomy" id="990650"/>
    <lineage>
        <taxon>Eukaryota</taxon>
        <taxon>Fungi</taxon>
        <taxon>Dikarya</taxon>
        <taxon>Basidiomycota</taxon>
        <taxon>Agaricomycotina</taxon>
        <taxon>Agaricomycetes</taxon>
        <taxon>Phallomycetidae</taxon>
        <taxon>Geastrales</taxon>
        <taxon>Sphaerobolaceae</taxon>
        <taxon>Sphaerobolus</taxon>
    </lineage>
</organism>
<dbReference type="Proteomes" id="UP000054279">
    <property type="component" value="Unassembled WGS sequence"/>
</dbReference>
<evidence type="ECO:0000256" key="1">
    <source>
        <dbReference type="SAM" id="MobiDB-lite"/>
    </source>
</evidence>
<feature type="compositionally biased region" description="Basic and acidic residues" evidence="1">
    <location>
        <begin position="92"/>
        <end position="104"/>
    </location>
</feature>
<dbReference type="AlphaFoldDB" id="A0A0C9VV33"/>
<gene>
    <name evidence="2" type="ORF">M422DRAFT_249656</name>
</gene>
<evidence type="ECO:0000313" key="2">
    <source>
        <dbReference type="EMBL" id="KIJ46914.1"/>
    </source>
</evidence>
<feature type="compositionally biased region" description="Acidic residues" evidence="1">
    <location>
        <begin position="127"/>
        <end position="137"/>
    </location>
</feature>
<feature type="region of interest" description="Disordered" evidence="1">
    <location>
        <begin position="77"/>
        <end position="150"/>
    </location>
</feature>
<protein>
    <submittedName>
        <fullName evidence="2">Unplaced genomic scaffold SPHSTscaffold_30, whole genome shotgun sequence</fullName>
    </submittedName>
</protein>
<proteinExistence type="predicted"/>